<dbReference type="AlphaFoldDB" id="A0A6M1SX08"/>
<dbReference type="EMBL" id="JAALLT010000001">
    <property type="protein sequence ID" value="NGP75604.1"/>
    <property type="molecule type" value="Genomic_DNA"/>
</dbReference>
<comment type="caution">
    <text evidence="1">The sequence shown here is derived from an EMBL/GenBank/DDBJ whole genome shotgun (WGS) entry which is preliminary data.</text>
</comment>
<reference evidence="1 2" key="1">
    <citation type="submission" date="2020-02" db="EMBL/GenBank/DDBJ databases">
        <title>Balneolaceae bacterium YR4-1, complete genome.</title>
        <authorList>
            <person name="Li Y."/>
            <person name="Wu S."/>
        </authorList>
    </citation>
    <scope>NUCLEOTIDE SEQUENCE [LARGE SCALE GENOMIC DNA]</scope>
    <source>
        <strain evidence="1 2">YR4-1</strain>
    </source>
</reference>
<keyword evidence="2" id="KW-1185">Reference proteome</keyword>
<accession>A0A6M1SX08</accession>
<dbReference type="RefSeq" id="WP_165139052.1">
    <property type="nucleotide sequence ID" value="NZ_JAALLT010000001.1"/>
</dbReference>
<name>A0A6M1SX08_9BACT</name>
<sequence length="361" mass="39093">MGRAMLIIVSGVMVAMGSWNISSMNQAGMLTKSNAGYAEFVNAKNTAHMAIQMAMQKMNDDSTWASTHDADNPWMGSINGNSFLLYTEYIHDSPDFWSPDTVRLYSTSQLENSSLPVEIVSVYEINSFDYIPDFKSPLTIATTNFSYSSGGSSSINGFDDSGTGCTDKPGITVMDSYSKALIENHTANDLTGDPPVKTDSLLSYQPTDDLIKRLEGMEYTKNISGTYKGDLGTKNNPGVFFVEDQARLTGGISEGYGILVIRSGGEMAYEDSSGVELDVAGNFEFNGLVIFENAYDFDGTGTPTIRGSALVGNTPTFDRIIDINISGNLSLQYDCTAKSYAQKAAALAVKQNKYKLVATFD</sequence>
<evidence type="ECO:0000313" key="2">
    <source>
        <dbReference type="Proteomes" id="UP000473278"/>
    </source>
</evidence>
<gene>
    <name evidence="1" type="ORF">G3570_03100</name>
</gene>
<dbReference type="Proteomes" id="UP000473278">
    <property type="component" value="Unassembled WGS sequence"/>
</dbReference>
<organism evidence="1 2">
    <name type="scientific">Halalkalibaculum roseum</name>
    <dbReference type="NCBI Taxonomy" id="2709311"/>
    <lineage>
        <taxon>Bacteria</taxon>
        <taxon>Pseudomonadati</taxon>
        <taxon>Balneolota</taxon>
        <taxon>Balneolia</taxon>
        <taxon>Balneolales</taxon>
        <taxon>Balneolaceae</taxon>
        <taxon>Halalkalibaculum</taxon>
    </lineage>
</organism>
<evidence type="ECO:0008006" key="3">
    <source>
        <dbReference type="Google" id="ProtNLM"/>
    </source>
</evidence>
<proteinExistence type="predicted"/>
<protein>
    <recommendedName>
        <fullName evidence="3">Type 4 fimbrial biogenesis protein PilX N-terminal domain-containing protein</fullName>
    </recommendedName>
</protein>
<evidence type="ECO:0000313" key="1">
    <source>
        <dbReference type="EMBL" id="NGP75604.1"/>
    </source>
</evidence>